<feature type="region of interest" description="Disordered" evidence="1">
    <location>
        <begin position="1"/>
        <end position="26"/>
    </location>
</feature>
<gene>
    <name evidence="3" type="ORF">HC231_03830</name>
</gene>
<reference evidence="3 4" key="1">
    <citation type="submission" date="2020-03" db="EMBL/GenBank/DDBJ databases">
        <authorList>
            <person name="Bakhshi Ganjeh M."/>
        </authorList>
    </citation>
    <scope>NUCLEOTIDE SEQUENCE [LARGE SCALE GENOMIC DNA]</scope>
    <source>
        <strain evidence="4">Iran 50</strain>
    </source>
</reference>
<dbReference type="Proteomes" id="UP000671960">
    <property type="component" value="Chromosome"/>
</dbReference>
<sequence length="62" mass="7013">MIETTIGANGKALRQHANPAQSSRSPDNLISFNAFLIPVGLMTARWRFYARRGVRFLQHRTA</sequence>
<evidence type="ECO:0000256" key="2">
    <source>
        <dbReference type="SAM" id="Phobius"/>
    </source>
</evidence>
<evidence type="ECO:0000256" key="1">
    <source>
        <dbReference type="SAM" id="MobiDB-lite"/>
    </source>
</evidence>
<feature type="transmembrane region" description="Helical" evidence="2">
    <location>
        <begin position="29"/>
        <end position="48"/>
    </location>
</feature>
<keyword evidence="2" id="KW-0472">Membrane</keyword>
<proteinExistence type="predicted"/>
<dbReference type="EMBL" id="CP050854">
    <property type="protein sequence ID" value="QTF07154.1"/>
    <property type="molecule type" value="Genomic_DNA"/>
</dbReference>
<keyword evidence="4" id="KW-1185">Reference proteome</keyword>
<evidence type="ECO:0000313" key="3">
    <source>
        <dbReference type="EMBL" id="QTF07154.1"/>
    </source>
</evidence>
<name>A0ABX7UNG0_9GAMM</name>
<keyword evidence="2" id="KW-1133">Transmembrane helix</keyword>
<dbReference type="RefSeq" id="WP_208229799.1">
    <property type="nucleotide sequence ID" value="NZ_CP050854.1"/>
</dbReference>
<accession>A0ABX7UNG0</accession>
<evidence type="ECO:0000313" key="4">
    <source>
        <dbReference type="Proteomes" id="UP000671960"/>
    </source>
</evidence>
<protein>
    <submittedName>
        <fullName evidence="3">Uncharacterized protein</fullName>
    </submittedName>
</protein>
<keyword evidence="2" id="KW-0812">Transmembrane</keyword>
<organism evidence="3 4">
    <name type="scientific">Brenneria izadpanahii</name>
    <dbReference type="NCBI Taxonomy" id="2722756"/>
    <lineage>
        <taxon>Bacteria</taxon>
        <taxon>Pseudomonadati</taxon>
        <taxon>Pseudomonadota</taxon>
        <taxon>Gammaproteobacteria</taxon>
        <taxon>Enterobacterales</taxon>
        <taxon>Pectobacteriaceae</taxon>
        <taxon>Brenneria</taxon>
    </lineage>
</organism>